<protein>
    <submittedName>
        <fullName evidence="3">Aldehyde dehydrogenase family protein</fullName>
    </submittedName>
</protein>
<dbReference type="Gene3D" id="3.40.309.10">
    <property type="entry name" value="Aldehyde Dehydrogenase, Chain A, domain 2"/>
    <property type="match status" value="1"/>
</dbReference>
<proteinExistence type="predicted"/>
<feature type="non-terminal residue" evidence="3">
    <location>
        <position position="1"/>
    </location>
</feature>
<keyword evidence="1" id="KW-0560">Oxidoreductase</keyword>
<dbReference type="InterPro" id="IPR015590">
    <property type="entry name" value="Aldehyde_DH_dom"/>
</dbReference>
<evidence type="ECO:0000313" key="3">
    <source>
        <dbReference type="EMBL" id="MFC0083115.1"/>
    </source>
</evidence>
<dbReference type="RefSeq" id="WP_377790853.1">
    <property type="nucleotide sequence ID" value="NZ_JBHLYQ010000265.1"/>
</dbReference>
<evidence type="ECO:0000259" key="2">
    <source>
        <dbReference type="Pfam" id="PF00171"/>
    </source>
</evidence>
<dbReference type="InterPro" id="IPR016161">
    <property type="entry name" value="Ald_DH/histidinol_DH"/>
</dbReference>
<name>A0ABV6C5Y8_9ACTN</name>
<evidence type="ECO:0000256" key="1">
    <source>
        <dbReference type="ARBA" id="ARBA00023002"/>
    </source>
</evidence>
<accession>A0ABV6C5Y8</accession>
<dbReference type="InterPro" id="IPR016163">
    <property type="entry name" value="Ald_DH_C"/>
</dbReference>
<dbReference type="InterPro" id="IPR016162">
    <property type="entry name" value="Ald_DH_N"/>
</dbReference>
<dbReference type="PANTHER" id="PTHR43217:SF1">
    <property type="entry name" value="SUCCINATE SEMIALDEHYDE DEHYDROGENASE [NAD(P)+] SAD"/>
    <property type="match status" value="1"/>
</dbReference>
<dbReference type="InterPro" id="IPR047110">
    <property type="entry name" value="GABD/Sad-like"/>
</dbReference>
<comment type="caution">
    <text evidence="3">The sequence shown here is derived from an EMBL/GenBank/DDBJ whole genome shotgun (WGS) entry which is preliminary data.</text>
</comment>
<reference evidence="3 4" key="1">
    <citation type="submission" date="2024-09" db="EMBL/GenBank/DDBJ databases">
        <authorList>
            <person name="Sun Q."/>
            <person name="Mori K."/>
        </authorList>
    </citation>
    <scope>NUCLEOTIDE SEQUENCE [LARGE SCALE GENOMIC DNA]</scope>
    <source>
        <strain evidence="3 4">JCM 15389</strain>
    </source>
</reference>
<gene>
    <name evidence="3" type="ORF">ACFFRE_13350</name>
</gene>
<dbReference type="Pfam" id="PF00171">
    <property type="entry name" value="Aldedh"/>
    <property type="match status" value="1"/>
</dbReference>
<dbReference type="EMBL" id="JBHLYQ010000265">
    <property type="protein sequence ID" value="MFC0083115.1"/>
    <property type="molecule type" value="Genomic_DNA"/>
</dbReference>
<dbReference type="Proteomes" id="UP001589788">
    <property type="component" value="Unassembled WGS sequence"/>
</dbReference>
<evidence type="ECO:0000313" key="4">
    <source>
        <dbReference type="Proteomes" id="UP001589788"/>
    </source>
</evidence>
<feature type="domain" description="Aldehyde dehydrogenase" evidence="2">
    <location>
        <begin position="18"/>
        <end position="315"/>
    </location>
</feature>
<dbReference type="PANTHER" id="PTHR43217">
    <property type="entry name" value="SUCCINATE SEMIALDEHYDE DEHYDROGENASE [NAD(P)+] SAD"/>
    <property type="match status" value="1"/>
</dbReference>
<keyword evidence="4" id="KW-1185">Reference proteome</keyword>
<sequence length="362" mass="36195">LPVAGGATGTPRRLAGLPVGVVLALLPAVDPLWEAIRFLGVAVAAGDSTLLKPATSAPQLGLAVARLALEAGLPEGAVQVALFDPPAIGSVVAEPAVGGAVGAGEPRAGEALRKAAAAAGVPVAFETVGCDPILLAPSGDPSRAVALAVEGCLQQAGQGALAPHRLFVPRELASAVVEQLAAEVGALPVGDPLDVATAVGPLRSRSAVEEVAGAVAEVVAGGGRVLCGGRPGAEAGFFYLPTVVVLDDPGGWTPRGPLRGPVVVVLPYGSRDEAWSLANRGPRCLAVSLVSEEDDDLERTLDAVPASYVGLNQAVGPAAGLVAAETASDGSVGTEAWWPWPSPGPVQRATLVLRPSRPWRAS</sequence>
<dbReference type="SUPFAM" id="SSF53720">
    <property type="entry name" value="ALDH-like"/>
    <property type="match status" value="1"/>
</dbReference>
<dbReference type="Gene3D" id="3.40.605.10">
    <property type="entry name" value="Aldehyde Dehydrogenase, Chain A, domain 1"/>
    <property type="match status" value="1"/>
</dbReference>
<organism evidence="3 4">
    <name type="scientific">Aciditerrimonas ferrireducens</name>
    <dbReference type="NCBI Taxonomy" id="667306"/>
    <lineage>
        <taxon>Bacteria</taxon>
        <taxon>Bacillati</taxon>
        <taxon>Actinomycetota</taxon>
        <taxon>Acidimicrobiia</taxon>
        <taxon>Acidimicrobiales</taxon>
        <taxon>Acidimicrobiaceae</taxon>
        <taxon>Aciditerrimonas</taxon>
    </lineage>
</organism>